<keyword evidence="2" id="KW-0732">Signal</keyword>
<feature type="chain" id="PRO_5035811507" evidence="2">
    <location>
        <begin position="19"/>
        <end position="320"/>
    </location>
</feature>
<dbReference type="OrthoDB" id="3043660at2759"/>
<sequence>MKFAISTAVLYLAGLVASASVLPCQSCLQATRFGILTVSSPTGATSYNPGDDIHIKVDLTCTVNYFGIVPTYLNYTIVVPASENNGHEPPIVLAHHMILAGSLSDEFSTQIPYAFYFSGTPYTVVFTNTYPINGTDGSQVLIQGGLSQVTAVAPPFLGCVIVATDNVITLSWVFILIWDTLSLFLMVIPAAKAYNFGSGSQSVLFKTIYSKGITYYFYMFVLSTVNLLLSWNILIPAPYQFLAVGMSRSLHAVFTSRVLLHIRAQSSRTETYRPDDSFQLLEDMGPRKPMRLQRASVGLCFKFPSMSRNTPAARSNYISS</sequence>
<evidence type="ECO:0000256" key="2">
    <source>
        <dbReference type="SAM" id="SignalP"/>
    </source>
</evidence>
<protein>
    <submittedName>
        <fullName evidence="3">Uncharacterized protein</fullName>
    </submittedName>
</protein>
<accession>A0A8S0VZ30</accession>
<evidence type="ECO:0000313" key="4">
    <source>
        <dbReference type="Proteomes" id="UP000467700"/>
    </source>
</evidence>
<evidence type="ECO:0000256" key="1">
    <source>
        <dbReference type="SAM" id="Phobius"/>
    </source>
</evidence>
<feature type="transmembrane region" description="Helical" evidence="1">
    <location>
        <begin position="215"/>
        <end position="235"/>
    </location>
</feature>
<organism evidence="3 4">
    <name type="scientific">Cyclocybe aegerita</name>
    <name type="common">Black poplar mushroom</name>
    <name type="synonym">Agrocybe aegerita</name>
    <dbReference type="NCBI Taxonomy" id="1973307"/>
    <lineage>
        <taxon>Eukaryota</taxon>
        <taxon>Fungi</taxon>
        <taxon>Dikarya</taxon>
        <taxon>Basidiomycota</taxon>
        <taxon>Agaricomycotina</taxon>
        <taxon>Agaricomycetes</taxon>
        <taxon>Agaricomycetidae</taxon>
        <taxon>Agaricales</taxon>
        <taxon>Agaricineae</taxon>
        <taxon>Bolbitiaceae</taxon>
        <taxon>Cyclocybe</taxon>
    </lineage>
</organism>
<dbReference type="EMBL" id="CACVBS010000063">
    <property type="protein sequence ID" value="CAA7267784.1"/>
    <property type="molecule type" value="Genomic_DNA"/>
</dbReference>
<keyword evidence="1" id="KW-0472">Membrane</keyword>
<evidence type="ECO:0000313" key="3">
    <source>
        <dbReference type="EMBL" id="CAA7267784.1"/>
    </source>
</evidence>
<name>A0A8S0VZ30_CYCAE</name>
<reference evidence="3 4" key="1">
    <citation type="submission" date="2020-01" db="EMBL/GenBank/DDBJ databases">
        <authorList>
            <person name="Gupta K D."/>
        </authorList>
    </citation>
    <scope>NUCLEOTIDE SEQUENCE [LARGE SCALE GENOMIC DNA]</scope>
</reference>
<feature type="transmembrane region" description="Helical" evidence="1">
    <location>
        <begin position="172"/>
        <end position="194"/>
    </location>
</feature>
<dbReference type="AlphaFoldDB" id="A0A8S0VZ30"/>
<keyword evidence="4" id="KW-1185">Reference proteome</keyword>
<feature type="signal peptide" evidence="2">
    <location>
        <begin position="1"/>
        <end position="18"/>
    </location>
</feature>
<gene>
    <name evidence="3" type="ORF">AAE3_LOCUS10041</name>
</gene>
<comment type="caution">
    <text evidence="3">The sequence shown here is derived from an EMBL/GenBank/DDBJ whole genome shotgun (WGS) entry which is preliminary data.</text>
</comment>
<dbReference type="Proteomes" id="UP000467700">
    <property type="component" value="Unassembled WGS sequence"/>
</dbReference>
<keyword evidence="1" id="KW-0812">Transmembrane</keyword>
<proteinExistence type="predicted"/>
<keyword evidence="1" id="KW-1133">Transmembrane helix</keyword>